<protein>
    <submittedName>
        <fullName evidence="1">Uncharacterized protein</fullName>
    </submittedName>
</protein>
<evidence type="ECO:0000313" key="1">
    <source>
        <dbReference type="EMBL" id="QHT17957.1"/>
    </source>
</evidence>
<sequence length="302" mass="35324">MFSFSEFRDTIQTPNLAFLTGVVELIRQKCVDVVNKIKQADYQALGMQAFMYYTIAAANVETFALRLYSNYPFVKDAVDKSIYFQKYLTAQLYNAEIEPLRTNWICTSMLLKRDPYRYVGDAYSFIESYEFMNLSSINHETMEPFFIENYKESVDCGNSFVTNHKYVKEILVTMKVGDTYISTMRFGDTPSSLPGDFRIPKQPLKYKFLSVEYKHPLMKKSVVLKLSPDIYYENNEILSMGFVKRALEHQMENYIFDDTYTLQILDSDVHSFVLKSNQYVVLEAYTYKIMDKIRPVVQSDSN</sequence>
<accession>A0A6C0DMY3</accession>
<dbReference type="EMBL" id="MN739647">
    <property type="protein sequence ID" value="QHT17957.1"/>
    <property type="molecule type" value="Genomic_DNA"/>
</dbReference>
<dbReference type="AlphaFoldDB" id="A0A6C0DMY3"/>
<reference evidence="1" key="1">
    <citation type="journal article" date="2020" name="Nature">
        <title>Giant virus diversity and host interactions through global metagenomics.</title>
        <authorList>
            <person name="Schulz F."/>
            <person name="Roux S."/>
            <person name="Paez-Espino D."/>
            <person name="Jungbluth S."/>
            <person name="Walsh D.A."/>
            <person name="Denef V.J."/>
            <person name="McMahon K.D."/>
            <person name="Konstantinidis K.T."/>
            <person name="Eloe-Fadrosh E.A."/>
            <person name="Kyrpides N.C."/>
            <person name="Woyke T."/>
        </authorList>
    </citation>
    <scope>NUCLEOTIDE SEQUENCE</scope>
    <source>
        <strain evidence="1">GVMAG-M-3300023174-3</strain>
    </source>
</reference>
<name>A0A6C0DMY3_9ZZZZ</name>
<organism evidence="1">
    <name type="scientific">viral metagenome</name>
    <dbReference type="NCBI Taxonomy" id="1070528"/>
    <lineage>
        <taxon>unclassified sequences</taxon>
        <taxon>metagenomes</taxon>
        <taxon>organismal metagenomes</taxon>
    </lineage>
</organism>
<proteinExistence type="predicted"/>